<evidence type="ECO:0000313" key="1">
    <source>
        <dbReference type="EMBL" id="KAJ9097031.1"/>
    </source>
</evidence>
<accession>A0ACC2VEJ0</accession>
<proteinExistence type="predicted"/>
<sequence length="814" mass="90985">MENASETDSYMPSGLFPNMRRRKSDDTITNRPSLYSETESSSILNLRNILFNAAPTTVSRASTQDNASSETVDKVTDEESRESFDSSIIDELTRDRNYSQQNGNFKYLDAYQQAKRARPSFEGSVFELSSLPDFEKYVKQTQINDSIRDKVASSTVRDGPATLEIVNNEEMKEKFFTDDYSFQGDIKKPRKPEPAWHKDRRWYSFPKKDNTDLQFRETLTSPTLSSDESGTPQKFLQRKLRMRHLQMISFGGTLGVGLFLNSGKAFTIAGGFGTLLAFMICGSIILATIVSFCEMVTFVSVVDGVSGLSSRFVEDAFGFAVGWMYFASFAFGLAGEIVASIIMLSFYPQLSIVNNKGASAGFVVLFLGIILFSNLIDIRIFGEVEYISSVIKLVVLLVLLIIMIVLNTGGFGTEALGFKYWNYLKSDFDHDLIFGLFRPSFNLHDDGTSTPSEGIGGSAGRFLSLLTAILVVTYAYSGTEIVCVAACEAKNPRKALPSATRRVIWRILIFYCLAALLVGINVYSGDPRMLRYSLGTTGVLPKDFLTNYAVQYAGGSECKIQSEVYAGFGSGAQSPWIVALQSAGLCKMCSVVNGFLVFFAISCGNAQLYVSSRTVYLMALQGKAPKFLANCNRFGIPYNAVLCAASFGLLAFICVSQQATGVFQNLTSLISSSGIMVWFSMCVSYIRFYYGLKKRPDIISRDDKSYPYKSIFQPYTAMWGAFGSAFILISMGWVVFLKDEWDTWFFFLSYGTLMLFAVLYFGYKFAKGTSFVSLEQLDFDTGRTEMDRYIWDGGREYNLRNWKDLARKWLRLLS</sequence>
<protein>
    <submittedName>
        <fullName evidence="1">Uncharacterized protein</fullName>
    </submittedName>
</protein>
<keyword evidence="2" id="KW-1185">Reference proteome</keyword>
<reference evidence="1" key="1">
    <citation type="submission" date="2023-04" db="EMBL/GenBank/DDBJ databases">
        <title>Draft Genome sequencing of Naganishia species isolated from polar environments using Oxford Nanopore Technology.</title>
        <authorList>
            <person name="Leo P."/>
            <person name="Venkateswaran K."/>
        </authorList>
    </citation>
    <scope>NUCLEOTIDE SEQUENCE</scope>
    <source>
        <strain evidence="1">MNA-CCFEE 5261</strain>
    </source>
</reference>
<organism evidence="1 2">
    <name type="scientific">Naganishia cerealis</name>
    <dbReference type="NCBI Taxonomy" id="610337"/>
    <lineage>
        <taxon>Eukaryota</taxon>
        <taxon>Fungi</taxon>
        <taxon>Dikarya</taxon>
        <taxon>Basidiomycota</taxon>
        <taxon>Agaricomycotina</taxon>
        <taxon>Tremellomycetes</taxon>
        <taxon>Filobasidiales</taxon>
        <taxon>Filobasidiaceae</taxon>
        <taxon>Naganishia</taxon>
    </lineage>
</organism>
<name>A0ACC2VEJ0_9TREE</name>
<comment type="caution">
    <text evidence="1">The sequence shown here is derived from an EMBL/GenBank/DDBJ whole genome shotgun (WGS) entry which is preliminary data.</text>
</comment>
<evidence type="ECO:0000313" key="2">
    <source>
        <dbReference type="Proteomes" id="UP001241377"/>
    </source>
</evidence>
<dbReference type="Proteomes" id="UP001241377">
    <property type="component" value="Unassembled WGS sequence"/>
</dbReference>
<gene>
    <name evidence="1" type="ORF">QFC19_006976</name>
</gene>
<dbReference type="EMBL" id="JASBWR010000089">
    <property type="protein sequence ID" value="KAJ9097031.1"/>
    <property type="molecule type" value="Genomic_DNA"/>
</dbReference>